<dbReference type="Pfam" id="PF00550">
    <property type="entry name" value="PP-binding"/>
    <property type="match status" value="1"/>
</dbReference>
<dbReference type="InterPro" id="IPR013968">
    <property type="entry name" value="PKS_KR"/>
</dbReference>
<dbReference type="PANTHER" id="PTHR43775">
    <property type="entry name" value="FATTY ACID SYNTHASE"/>
    <property type="match status" value="1"/>
</dbReference>
<dbReference type="PANTHER" id="PTHR43775:SF51">
    <property type="entry name" value="INACTIVE PHENOLPHTHIOCEROL SYNTHESIS POLYKETIDE SYNTHASE TYPE I PKS1-RELATED"/>
    <property type="match status" value="1"/>
</dbReference>
<dbReference type="InterPro" id="IPR020806">
    <property type="entry name" value="PKS_PP-bd"/>
</dbReference>
<dbReference type="InterPro" id="IPR036291">
    <property type="entry name" value="NAD(P)-bd_dom_sf"/>
</dbReference>
<evidence type="ECO:0000256" key="3">
    <source>
        <dbReference type="ARBA" id="ARBA00022679"/>
    </source>
</evidence>
<comment type="caution">
    <text evidence="5">The sequence shown here is derived from an EMBL/GenBank/DDBJ whole genome shotgun (WGS) entry which is preliminary data.</text>
</comment>
<dbReference type="InterPro" id="IPR057326">
    <property type="entry name" value="KR_dom"/>
</dbReference>
<name>A0AA37F8S3_9ACTN</name>
<dbReference type="Gene3D" id="6.10.140.1830">
    <property type="match status" value="1"/>
</dbReference>
<reference evidence="5" key="2">
    <citation type="submission" date="2022-09" db="EMBL/GenBank/DDBJ databases">
        <authorList>
            <person name="Sun Q."/>
            <person name="Ohkuma M."/>
        </authorList>
    </citation>
    <scope>NUCLEOTIDE SEQUENCE</scope>
    <source>
        <strain evidence="5">JCM 3093</strain>
    </source>
</reference>
<dbReference type="InterPro" id="IPR050091">
    <property type="entry name" value="PKS_NRPS_Biosynth_Enz"/>
</dbReference>
<dbReference type="Pfam" id="PF18369">
    <property type="entry name" value="PKS_DE"/>
    <property type="match status" value="1"/>
</dbReference>
<evidence type="ECO:0000313" key="5">
    <source>
        <dbReference type="EMBL" id="GGL01562.1"/>
    </source>
</evidence>
<dbReference type="AlphaFoldDB" id="A0AA37F8S3"/>
<sequence>MVGLQRRGRGEVEALLTGLGRAYAHGVTVEWARYFSGSGARRVELPTYAFQRKPYWADSTPPRNDDPMSGFWDAMEQEDLSALAARLDVDVSALGEVVPALTAWRRRHREHAVVDSWRYRVTWRPIADPRSRALDGTWLVVVPEAFGGAGLLPIVLGALAQRGAKVATVKATHADRAELGGRLASAASGEDVAGVLSLLALDDRPHPIHPQLSYGCAGTVTLVQSLEDAGITAPLWCVTSGAVAVDREGEPAGREAASVSPGQTAVWGLGAGLALDLPGTWGGLVDLPARPDERVALRLCDALSAADGEDQLAIREDGCFARRMVRAPAGGRPAGSWRPEGTVLITGGTGGVGAHVARMLAGNGAEHLLLTSRRGMKAPGAAELVEELTARGTRITIEACDVADRDELAALLRTVPEEFPLTGVVHAAGTAQRIAPPSDLTIDEFAQVGKAKILGAVHLDELLADRDLSAFVLFSSGAAVWGSAGQAAYAGANAFLDGLAHRRRARGLRATSIAWGSWDAGMVDDELGALMKRIGAPAMPAAAAAGVLGQPAVHDESHLVVADFDWPRFTPAYTLARPRPLLNDLPDVREVLDGSGSGGTADATSPVARLASLPEAEQRRELLDLVRTHVAALLGYDDPAEVDAGRAFDDLGFDSVAAVDLRTRLNAATGKNLPSTMVFDHTTPTALAEYLRSKLCGGVQARPVLTRLDQLEETAADLLPEEIESTRIIGRLQALITKLNENLAGDSGADVSSRLEAATADDIFTFIDTELGLA</sequence>
<organism evidence="5 6">
    <name type="scientific">Planomonospora parontospora</name>
    <dbReference type="NCBI Taxonomy" id="58119"/>
    <lineage>
        <taxon>Bacteria</taxon>
        <taxon>Bacillati</taxon>
        <taxon>Actinomycetota</taxon>
        <taxon>Actinomycetes</taxon>
        <taxon>Streptosporangiales</taxon>
        <taxon>Streptosporangiaceae</taxon>
        <taxon>Planomonospora</taxon>
    </lineage>
</organism>
<dbReference type="PROSITE" id="PS00012">
    <property type="entry name" value="PHOSPHOPANTETHEINE"/>
    <property type="match status" value="1"/>
</dbReference>
<dbReference type="Proteomes" id="UP000627984">
    <property type="component" value="Unassembled WGS sequence"/>
</dbReference>
<evidence type="ECO:0000313" key="6">
    <source>
        <dbReference type="Proteomes" id="UP000627984"/>
    </source>
</evidence>
<dbReference type="CDD" id="cd08952">
    <property type="entry name" value="KR_1_SDR_x"/>
    <property type="match status" value="1"/>
</dbReference>
<evidence type="ECO:0000259" key="4">
    <source>
        <dbReference type="PROSITE" id="PS50075"/>
    </source>
</evidence>
<dbReference type="Gene3D" id="1.10.1200.10">
    <property type="entry name" value="ACP-like"/>
    <property type="match status" value="1"/>
</dbReference>
<dbReference type="SUPFAM" id="SSF47336">
    <property type="entry name" value="ACP-like"/>
    <property type="match status" value="1"/>
</dbReference>
<feature type="domain" description="Carrier" evidence="4">
    <location>
        <begin position="620"/>
        <end position="695"/>
    </location>
</feature>
<reference evidence="5" key="1">
    <citation type="journal article" date="2014" name="Int. J. Syst. Evol. Microbiol.">
        <title>Complete genome sequence of Corynebacterium casei LMG S-19264T (=DSM 44701T), isolated from a smear-ripened cheese.</title>
        <authorList>
            <consortium name="US DOE Joint Genome Institute (JGI-PGF)"/>
            <person name="Walter F."/>
            <person name="Albersmeier A."/>
            <person name="Kalinowski J."/>
            <person name="Ruckert C."/>
        </authorList>
    </citation>
    <scope>NUCLEOTIDE SEQUENCE</scope>
    <source>
        <strain evidence="5">JCM 3093</strain>
    </source>
</reference>
<dbReference type="GO" id="GO:0006633">
    <property type="term" value="P:fatty acid biosynthetic process"/>
    <property type="evidence" value="ECO:0007669"/>
    <property type="project" value="TreeGrafter"/>
</dbReference>
<evidence type="ECO:0000256" key="2">
    <source>
        <dbReference type="ARBA" id="ARBA00022553"/>
    </source>
</evidence>
<keyword evidence="1" id="KW-0596">Phosphopantetheine</keyword>
<dbReference type="EMBL" id="BMQD01000071">
    <property type="protein sequence ID" value="GGL01562.1"/>
    <property type="molecule type" value="Genomic_DNA"/>
</dbReference>
<dbReference type="SUPFAM" id="SSF51735">
    <property type="entry name" value="NAD(P)-binding Rossmann-fold domains"/>
    <property type="match status" value="2"/>
</dbReference>
<dbReference type="SMART" id="SM00822">
    <property type="entry name" value="PKS_KR"/>
    <property type="match status" value="1"/>
</dbReference>
<keyword evidence="3" id="KW-0808">Transferase</keyword>
<dbReference type="InterPro" id="IPR006162">
    <property type="entry name" value="Ppantetheine_attach_site"/>
</dbReference>
<dbReference type="Pfam" id="PF08659">
    <property type="entry name" value="KR"/>
    <property type="match status" value="1"/>
</dbReference>
<dbReference type="FunFam" id="1.10.1200.10:FF:000007">
    <property type="entry name" value="Probable polyketide synthase pks17"/>
    <property type="match status" value="1"/>
</dbReference>
<dbReference type="InterPro" id="IPR009081">
    <property type="entry name" value="PP-bd_ACP"/>
</dbReference>
<dbReference type="PROSITE" id="PS50075">
    <property type="entry name" value="CARRIER"/>
    <property type="match status" value="1"/>
</dbReference>
<evidence type="ECO:0000256" key="1">
    <source>
        <dbReference type="ARBA" id="ARBA00022450"/>
    </source>
</evidence>
<gene>
    <name evidence="5" type="ORF">GCM10010126_71010</name>
</gene>
<protein>
    <recommendedName>
        <fullName evidence="4">Carrier domain-containing protein</fullName>
    </recommendedName>
</protein>
<dbReference type="Gene3D" id="3.30.70.3290">
    <property type="match status" value="1"/>
</dbReference>
<dbReference type="InterPro" id="IPR041618">
    <property type="entry name" value="PKS_DE"/>
</dbReference>
<dbReference type="SMART" id="SM01294">
    <property type="entry name" value="PKS_PP_betabranch"/>
    <property type="match status" value="1"/>
</dbReference>
<dbReference type="InterPro" id="IPR036736">
    <property type="entry name" value="ACP-like_sf"/>
</dbReference>
<dbReference type="Gene3D" id="3.40.50.720">
    <property type="entry name" value="NAD(P)-binding Rossmann-like Domain"/>
    <property type="match status" value="1"/>
</dbReference>
<accession>A0AA37F8S3</accession>
<dbReference type="GO" id="GO:0031177">
    <property type="term" value="F:phosphopantetheine binding"/>
    <property type="evidence" value="ECO:0007669"/>
    <property type="project" value="InterPro"/>
</dbReference>
<dbReference type="GO" id="GO:0004312">
    <property type="term" value="F:fatty acid synthase activity"/>
    <property type="evidence" value="ECO:0007669"/>
    <property type="project" value="TreeGrafter"/>
</dbReference>
<dbReference type="Gene3D" id="3.40.50.11460">
    <property type="match status" value="1"/>
</dbReference>
<proteinExistence type="predicted"/>
<dbReference type="SMART" id="SM00823">
    <property type="entry name" value="PKS_PP"/>
    <property type="match status" value="1"/>
</dbReference>
<keyword evidence="2" id="KW-0597">Phosphoprotein</keyword>